<keyword evidence="1" id="KW-0472">Membrane</keyword>
<sequence length="280" mass="31539">MRVGVKRCFKVLRRRILLLAILNLLVIGISYSLPSFETGGYDLQINYDPSIWIIRFRLVNITLFTTPSTQEVNIRLIIPGVLNETVASIHYIPGLLFYEPDALLEKSLEGLNASFSPNIDVRLDLGVPGYFPAIPTYAYHRRDGVWELRFQSPGYLDAYGELTLLMKDPIVSVRNNGGMTGIVRLVGKSLNFSNHLEIEVPPNGASSGVLEGEFTSIESITRLCLISQLLCFNCVKGVLYFVVRDNILLILIPLILGDLLYMFQACMRNIERVRRGTKKI</sequence>
<dbReference type="EMBL" id="DSJT01000003">
    <property type="protein sequence ID" value="HEF86762.1"/>
    <property type="molecule type" value="Genomic_DNA"/>
</dbReference>
<name>A0A7C2FE81_9CREN</name>
<accession>A0A7C2FE81</accession>
<reference evidence="2" key="1">
    <citation type="journal article" date="2020" name="mSystems">
        <title>Genome- and Community-Level Interaction Insights into Carbon Utilization and Element Cycling Functions of Hydrothermarchaeota in Hydrothermal Sediment.</title>
        <authorList>
            <person name="Zhou Z."/>
            <person name="Liu Y."/>
            <person name="Xu W."/>
            <person name="Pan J."/>
            <person name="Luo Z.H."/>
            <person name="Li M."/>
        </authorList>
    </citation>
    <scope>NUCLEOTIDE SEQUENCE [LARGE SCALE GENOMIC DNA]</scope>
    <source>
        <strain evidence="2">SpSt-23</strain>
    </source>
</reference>
<gene>
    <name evidence="2" type="ORF">ENP55_00310</name>
</gene>
<comment type="caution">
    <text evidence="2">The sequence shown here is derived from an EMBL/GenBank/DDBJ whole genome shotgun (WGS) entry which is preliminary data.</text>
</comment>
<proteinExistence type="predicted"/>
<organism evidence="2">
    <name type="scientific">Thermosphaera aggregans</name>
    <dbReference type="NCBI Taxonomy" id="54254"/>
    <lineage>
        <taxon>Archaea</taxon>
        <taxon>Thermoproteota</taxon>
        <taxon>Thermoprotei</taxon>
        <taxon>Desulfurococcales</taxon>
        <taxon>Desulfurococcaceae</taxon>
        <taxon>Thermosphaera</taxon>
    </lineage>
</organism>
<evidence type="ECO:0000256" key="1">
    <source>
        <dbReference type="SAM" id="Phobius"/>
    </source>
</evidence>
<evidence type="ECO:0000313" key="2">
    <source>
        <dbReference type="EMBL" id="HEF86762.1"/>
    </source>
</evidence>
<feature type="transmembrane region" description="Helical" evidence="1">
    <location>
        <begin position="247"/>
        <end position="266"/>
    </location>
</feature>
<keyword evidence="1" id="KW-0812">Transmembrane</keyword>
<protein>
    <submittedName>
        <fullName evidence="2">Uncharacterized protein</fullName>
    </submittedName>
</protein>
<keyword evidence="1" id="KW-1133">Transmembrane helix</keyword>
<dbReference type="AlphaFoldDB" id="A0A7C2FE81"/>